<evidence type="ECO:0000256" key="5">
    <source>
        <dbReference type="ARBA" id="ARBA00022741"/>
    </source>
</evidence>
<evidence type="ECO:0000256" key="3">
    <source>
        <dbReference type="ARBA" id="ARBA00022618"/>
    </source>
</evidence>
<keyword evidence="4" id="KW-0479">Metal-binding</keyword>
<comment type="caution">
    <text evidence="12">The sequence shown here is derived from an EMBL/GenBank/DDBJ whole genome shotgun (WGS) entry which is preliminary data.</text>
</comment>
<dbReference type="SUPFAM" id="SSF52540">
    <property type="entry name" value="P-loop containing nucleoside triphosphate hydrolases"/>
    <property type="match status" value="1"/>
</dbReference>
<feature type="domain" description="EngB-type G" evidence="11">
    <location>
        <begin position="18"/>
        <end position="187"/>
    </location>
</feature>
<name>A0ABU0LZU8_9BACT</name>
<keyword evidence="8 10" id="KW-0717">Septation</keyword>
<keyword evidence="9 10" id="KW-0131">Cell cycle</keyword>
<dbReference type="NCBIfam" id="TIGR03598">
    <property type="entry name" value="GTPase_YsxC"/>
    <property type="match status" value="1"/>
</dbReference>
<dbReference type="Pfam" id="PF01926">
    <property type="entry name" value="MMR_HSR1"/>
    <property type="match status" value="1"/>
</dbReference>
<dbReference type="InterPro" id="IPR030393">
    <property type="entry name" value="G_ENGB_dom"/>
</dbReference>
<dbReference type="InterPro" id="IPR006073">
    <property type="entry name" value="GTP-bd"/>
</dbReference>
<keyword evidence="6" id="KW-0460">Magnesium</keyword>
<evidence type="ECO:0000313" key="13">
    <source>
        <dbReference type="Proteomes" id="UP001240643"/>
    </source>
</evidence>
<protein>
    <recommendedName>
        <fullName evidence="10">Probable GTP-binding protein EngB</fullName>
    </recommendedName>
</protein>
<keyword evidence="13" id="KW-1185">Reference proteome</keyword>
<dbReference type="HAMAP" id="MF_00321">
    <property type="entry name" value="GTPase_EngB"/>
    <property type="match status" value="1"/>
</dbReference>
<dbReference type="InterPro" id="IPR019987">
    <property type="entry name" value="GTP-bd_ribosome_bio_YsxC"/>
</dbReference>
<evidence type="ECO:0000313" key="12">
    <source>
        <dbReference type="EMBL" id="MDQ0514226.1"/>
    </source>
</evidence>
<keyword evidence="3 10" id="KW-0132">Cell division</keyword>
<evidence type="ECO:0000256" key="8">
    <source>
        <dbReference type="ARBA" id="ARBA00023210"/>
    </source>
</evidence>
<dbReference type="RefSeq" id="WP_256547085.1">
    <property type="nucleotide sequence ID" value="NZ_CP101809.1"/>
</dbReference>
<dbReference type="CDD" id="cd01876">
    <property type="entry name" value="YihA_EngB"/>
    <property type="match status" value="1"/>
</dbReference>
<comment type="cofactor">
    <cofactor evidence="1">
        <name>Mg(2+)</name>
        <dbReference type="ChEBI" id="CHEBI:18420"/>
    </cofactor>
</comment>
<proteinExistence type="inferred from homology"/>
<dbReference type="InterPro" id="IPR027417">
    <property type="entry name" value="P-loop_NTPase"/>
</dbReference>
<evidence type="ECO:0000256" key="1">
    <source>
        <dbReference type="ARBA" id="ARBA00001946"/>
    </source>
</evidence>
<keyword evidence="5 10" id="KW-0547">Nucleotide-binding</keyword>
<dbReference type="PANTHER" id="PTHR11649:SF13">
    <property type="entry name" value="ENGB-TYPE G DOMAIN-CONTAINING PROTEIN"/>
    <property type="match status" value="1"/>
</dbReference>
<dbReference type="InterPro" id="IPR005225">
    <property type="entry name" value="Small_GTP-bd"/>
</dbReference>
<sequence>MPKFIIAVEKPEQYPDNHLFECCLVGRSNVGKSSLINGLAKQAIAYISKTPGRTQTVNFYNFDSFWLIDLPGYGYAKVNYDRKQKLTTIIENYVSHRPQLIAVVQVCDINVITEHDVEVKDYLITKFDNYLLALNKMDKLSYSQQQHQLKLIAAKMNLDLNKILLVSARKKTNTEKLLALIKAWTRK</sequence>
<keyword evidence="7 10" id="KW-0342">GTP-binding</keyword>
<reference evidence="12" key="1">
    <citation type="submission" date="2023-07" db="EMBL/GenBank/DDBJ databases">
        <title>Genomic Encyclopedia of Type Strains, Phase IV (KMG-IV): sequencing the most valuable type-strain genomes for metagenomic binning, comparative biology and taxonomic classification.</title>
        <authorList>
            <person name="Goeker M."/>
        </authorList>
    </citation>
    <scope>NUCLEOTIDE SEQUENCE [LARGE SCALE GENOMIC DNA]</scope>
    <source>
        <strain evidence="12">DSM 21204</strain>
    </source>
</reference>
<dbReference type="Gene3D" id="3.40.50.300">
    <property type="entry name" value="P-loop containing nucleotide triphosphate hydrolases"/>
    <property type="match status" value="1"/>
</dbReference>
<evidence type="ECO:0000256" key="6">
    <source>
        <dbReference type="ARBA" id="ARBA00022842"/>
    </source>
</evidence>
<comment type="similarity">
    <text evidence="2 10">Belongs to the TRAFAC class TrmE-Era-EngA-EngB-Septin-like GTPase superfamily. EngB GTPase family.</text>
</comment>
<gene>
    <name evidence="10" type="primary">engB</name>
    <name evidence="12" type="ORF">J2Z62_000664</name>
</gene>
<evidence type="ECO:0000256" key="7">
    <source>
        <dbReference type="ARBA" id="ARBA00023134"/>
    </source>
</evidence>
<evidence type="ECO:0000256" key="2">
    <source>
        <dbReference type="ARBA" id="ARBA00009638"/>
    </source>
</evidence>
<dbReference type="EMBL" id="JAUSWO010000001">
    <property type="protein sequence ID" value="MDQ0514226.1"/>
    <property type="molecule type" value="Genomic_DNA"/>
</dbReference>
<evidence type="ECO:0000256" key="4">
    <source>
        <dbReference type="ARBA" id="ARBA00022723"/>
    </source>
</evidence>
<evidence type="ECO:0000259" key="11">
    <source>
        <dbReference type="PROSITE" id="PS51706"/>
    </source>
</evidence>
<evidence type="ECO:0000256" key="9">
    <source>
        <dbReference type="ARBA" id="ARBA00023306"/>
    </source>
</evidence>
<evidence type="ECO:0000256" key="10">
    <source>
        <dbReference type="HAMAP-Rule" id="MF_00321"/>
    </source>
</evidence>
<dbReference type="PANTHER" id="PTHR11649">
    <property type="entry name" value="MSS1/TRME-RELATED GTP-BINDING PROTEIN"/>
    <property type="match status" value="1"/>
</dbReference>
<dbReference type="Proteomes" id="UP001240643">
    <property type="component" value="Unassembled WGS sequence"/>
</dbReference>
<comment type="function">
    <text evidence="10">Necessary for normal cell division and for the maintenance of normal septation.</text>
</comment>
<dbReference type="PROSITE" id="PS51706">
    <property type="entry name" value="G_ENGB"/>
    <property type="match status" value="1"/>
</dbReference>
<organism evidence="12 13">
    <name type="scientific">Mycoplasmoides fastidiosum</name>
    <dbReference type="NCBI Taxonomy" id="92758"/>
    <lineage>
        <taxon>Bacteria</taxon>
        <taxon>Bacillati</taxon>
        <taxon>Mycoplasmatota</taxon>
        <taxon>Mycoplasmoidales</taxon>
        <taxon>Mycoplasmoidaceae</taxon>
        <taxon>Mycoplasmoides</taxon>
    </lineage>
</organism>
<dbReference type="NCBIfam" id="TIGR00231">
    <property type="entry name" value="small_GTP"/>
    <property type="match status" value="1"/>
</dbReference>
<accession>A0ABU0LZU8</accession>